<reference evidence="2 3" key="1">
    <citation type="journal article" date="2023" name="Plants (Basel)">
        <title>Bridging the Gap: Combining Genomics and Transcriptomics Approaches to Understand Stylosanthes scabra, an Orphan Legume from the Brazilian Caatinga.</title>
        <authorList>
            <person name="Ferreira-Neto J.R.C."/>
            <person name="da Silva M.D."/>
            <person name="Binneck E."/>
            <person name="de Melo N.F."/>
            <person name="da Silva R.H."/>
            <person name="de Melo A.L.T.M."/>
            <person name="Pandolfi V."/>
            <person name="Bustamante F.O."/>
            <person name="Brasileiro-Vidal A.C."/>
            <person name="Benko-Iseppon A.M."/>
        </authorList>
    </citation>
    <scope>NUCLEOTIDE SEQUENCE [LARGE SCALE GENOMIC DNA]</scope>
    <source>
        <tissue evidence="2">Leaves</tissue>
    </source>
</reference>
<protein>
    <submittedName>
        <fullName evidence="2">Uncharacterized protein</fullName>
    </submittedName>
</protein>
<dbReference type="EMBL" id="JASCZI010243012">
    <property type="protein sequence ID" value="MED6212519.1"/>
    <property type="molecule type" value="Genomic_DNA"/>
</dbReference>
<keyword evidence="3" id="KW-1185">Reference proteome</keyword>
<feature type="region of interest" description="Disordered" evidence="1">
    <location>
        <begin position="231"/>
        <end position="250"/>
    </location>
</feature>
<organism evidence="2 3">
    <name type="scientific">Stylosanthes scabra</name>
    <dbReference type="NCBI Taxonomy" id="79078"/>
    <lineage>
        <taxon>Eukaryota</taxon>
        <taxon>Viridiplantae</taxon>
        <taxon>Streptophyta</taxon>
        <taxon>Embryophyta</taxon>
        <taxon>Tracheophyta</taxon>
        <taxon>Spermatophyta</taxon>
        <taxon>Magnoliopsida</taxon>
        <taxon>eudicotyledons</taxon>
        <taxon>Gunneridae</taxon>
        <taxon>Pentapetalae</taxon>
        <taxon>rosids</taxon>
        <taxon>fabids</taxon>
        <taxon>Fabales</taxon>
        <taxon>Fabaceae</taxon>
        <taxon>Papilionoideae</taxon>
        <taxon>50 kb inversion clade</taxon>
        <taxon>dalbergioids sensu lato</taxon>
        <taxon>Dalbergieae</taxon>
        <taxon>Pterocarpus clade</taxon>
        <taxon>Stylosanthes</taxon>
    </lineage>
</organism>
<dbReference type="Proteomes" id="UP001341840">
    <property type="component" value="Unassembled WGS sequence"/>
</dbReference>
<accession>A0ABU6YT86</accession>
<evidence type="ECO:0000313" key="3">
    <source>
        <dbReference type="Proteomes" id="UP001341840"/>
    </source>
</evidence>
<evidence type="ECO:0000256" key="1">
    <source>
        <dbReference type="SAM" id="MobiDB-lite"/>
    </source>
</evidence>
<proteinExistence type="predicted"/>
<name>A0ABU6YT86_9FABA</name>
<gene>
    <name evidence="2" type="ORF">PIB30_084168</name>
</gene>
<sequence>MLDIPTLVHREQARQLGDERLPTALDLVDLPEILPLLSTRQRPYVLSPSLISGSDDRRDWKATGPLQHGIDALGEGPRMHVHRMRLQTLQVMLRTLQRCTVSSVGHQVFPARVPEPRHEVRTHVPYAIRMVRTWGVHPFLASFSAALIALDLSEMTRRPCWGVTCLLKFDRKKDQASIVSDSTSANAIGKILSFPSYATAINKTPPYFPYRWVPLMEMKFLQCLNASMHGGNDQKTLSNCRAPWSSRFSS</sequence>
<comment type="caution">
    <text evidence="2">The sequence shown here is derived from an EMBL/GenBank/DDBJ whole genome shotgun (WGS) entry which is preliminary data.</text>
</comment>
<evidence type="ECO:0000313" key="2">
    <source>
        <dbReference type="EMBL" id="MED6212519.1"/>
    </source>
</evidence>